<feature type="compositionally biased region" description="Polar residues" evidence="1">
    <location>
        <begin position="153"/>
        <end position="166"/>
    </location>
</feature>
<dbReference type="EMBL" id="JBEHCU010013913">
    <property type="protein sequence ID" value="KAL1373859.1"/>
    <property type="molecule type" value="Genomic_DNA"/>
</dbReference>
<accession>A0ABD1CBY1</accession>
<evidence type="ECO:0000256" key="1">
    <source>
        <dbReference type="SAM" id="MobiDB-lite"/>
    </source>
</evidence>
<evidence type="ECO:0000313" key="2">
    <source>
        <dbReference type="EMBL" id="KAL1373859.1"/>
    </source>
</evidence>
<dbReference type="Proteomes" id="UP001562425">
    <property type="component" value="Unassembled WGS sequence"/>
</dbReference>
<proteinExistence type="predicted"/>
<evidence type="ECO:0000313" key="3">
    <source>
        <dbReference type="Proteomes" id="UP001562425"/>
    </source>
</evidence>
<feature type="region of interest" description="Disordered" evidence="1">
    <location>
        <begin position="67"/>
        <end position="117"/>
    </location>
</feature>
<name>A0ABD1CBY1_CULPP</name>
<organism evidence="2 3">
    <name type="scientific">Culex pipiens pipiens</name>
    <name type="common">Northern house mosquito</name>
    <dbReference type="NCBI Taxonomy" id="38569"/>
    <lineage>
        <taxon>Eukaryota</taxon>
        <taxon>Metazoa</taxon>
        <taxon>Ecdysozoa</taxon>
        <taxon>Arthropoda</taxon>
        <taxon>Hexapoda</taxon>
        <taxon>Insecta</taxon>
        <taxon>Pterygota</taxon>
        <taxon>Neoptera</taxon>
        <taxon>Endopterygota</taxon>
        <taxon>Diptera</taxon>
        <taxon>Nematocera</taxon>
        <taxon>Culicoidea</taxon>
        <taxon>Culicidae</taxon>
        <taxon>Culicinae</taxon>
        <taxon>Culicini</taxon>
        <taxon>Culex</taxon>
        <taxon>Culex</taxon>
    </lineage>
</organism>
<keyword evidence="3" id="KW-1185">Reference proteome</keyword>
<feature type="compositionally biased region" description="Polar residues" evidence="1">
    <location>
        <begin position="99"/>
        <end position="111"/>
    </location>
</feature>
<feature type="non-terminal residue" evidence="2">
    <location>
        <position position="1"/>
    </location>
</feature>
<feature type="region of interest" description="Disordered" evidence="1">
    <location>
        <begin position="143"/>
        <end position="166"/>
    </location>
</feature>
<reference evidence="2 3" key="1">
    <citation type="submission" date="2024-05" db="EMBL/GenBank/DDBJ databases">
        <title>Culex pipiens pipiens assembly and annotation.</title>
        <authorList>
            <person name="Alout H."/>
            <person name="Durand T."/>
        </authorList>
    </citation>
    <scope>NUCLEOTIDE SEQUENCE [LARGE SCALE GENOMIC DNA]</scope>
    <source>
        <strain evidence="2">HA-2024</strain>
        <tissue evidence="2">Whole body</tissue>
    </source>
</reference>
<dbReference type="AlphaFoldDB" id="A0ABD1CBY1"/>
<comment type="caution">
    <text evidence="2">The sequence shown here is derived from an EMBL/GenBank/DDBJ whole genome shotgun (WGS) entry which is preliminary data.</text>
</comment>
<gene>
    <name evidence="2" type="ORF">pipiens_018414</name>
</gene>
<protein>
    <submittedName>
        <fullName evidence="2">Uncharacterized protein</fullName>
    </submittedName>
</protein>
<sequence length="240" mass="26246">IDNHTLDNDSLRHHHQDTGDLPRMTLYEVSVWFDGAELQFLSVEKVIENKLAAPGLAGSIQDLTRIDPTKQSSNGSVGSLGPFQLPSARPAADSHSRATESSGTISSQSKAPLSKVKHTVRGAKALASLMIEEFTKIKRALSKDDELSDAELDQSSSKANSPKTTPLFQVQQRMLRSPTRHTFFRPRRPDMPSFSRQWYVCFPASPCFGNSSAFRKVTLPALVSARPSSGPRSGGPSSRQ</sequence>